<protein>
    <submittedName>
        <fullName evidence="2">Uncharacterized protein</fullName>
    </submittedName>
</protein>
<evidence type="ECO:0000313" key="2">
    <source>
        <dbReference type="EnsemblMetazoa" id="G24612.2:cds"/>
    </source>
</evidence>
<reference evidence="2" key="1">
    <citation type="submission" date="2022-08" db="UniProtKB">
        <authorList>
            <consortium name="EnsemblMetazoa"/>
        </authorList>
    </citation>
    <scope>IDENTIFICATION</scope>
    <source>
        <strain evidence="2">05x7-T-G4-1.051#20</strain>
    </source>
</reference>
<proteinExistence type="predicted"/>
<evidence type="ECO:0000256" key="1">
    <source>
        <dbReference type="SAM" id="Phobius"/>
    </source>
</evidence>
<organism evidence="2 3">
    <name type="scientific">Magallana gigas</name>
    <name type="common">Pacific oyster</name>
    <name type="synonym">Crassostrea gigas</name>
    <dbReference type="NCBI Taxonomy" id="29159"/>
    <lineage>
        <taxon>Eukaryota</taxon>
        <taxon>Metazoa</taxon>
        <taxon>Spiralia</taxon>
        <taxon>Lophotrochozoa</taxon>
        <taxon>Mollusca</taxon>
        <taxon>Bivalvia</taxon>
        <taxon>Autobranchia</taxon>
        <taxon>Pteriomorphia</taxon>
        <taxon>Ostreida</taxon>
        <taxon>Ostreoidea</taxon>
        <taxon>Ostreidae</taxon>
        <taxon>Magallana</taxon>
    </lineage>
</organism>
<accession>A0A8W8KN87</accession>
<feature type="transmembrane region" description="Helical" evidence="1">
    <location>
        <begin position="121"/>
        <end position="143"/>
    </location>
</feature>
<keyword evidence="3" id="KW-1185">Reference proteome</keyword>
<evidence type="ECO:0000313" key="3">
    <source>
        <dbReference type="Proteomes" id="UP000005408"/>
    </source>
</evidence>
<dbReference type="Proteomes" id="UP000005408">
    <property type="component" value="Unassembled WGS sequence"/>
</dbReference>
<dbReference type="EnsemblMetazoa" id="G24612.2">
    <property type="protein sequence ID" value="G24612.2:cds"/>
    <property type="gene ID" value="G24612"/>
</dbReference>
<sequence>MTSSLKDNYWNDNFTTGTKISNEWNHLFIDFECCGVNRVAGTTNDFDHTSWCTTNGSCQATASQIPKTCCKGFTEYDYQNAHPDCHSSVSPGYYYDKKEVIKERIQFDSFSEDILREGLRVILVMGSCSCLSLLGTCVIGICLKKTTSKPNNGSTAHGCLQKIFIF</sequence>
<name>A0A8W8KN87_MAGGI</name>
<keyword evidence="1" id="KW-0812">Transmembrane</keyword>
<keyword evidence="1" id="KW-0472">Membrane</keyword>
<keyword evidence="1" id="KW-1133">Transmembrane helix</keyword>
<dbReference type="AlphaFoldDB" id="A0A8W8KN87"/>